<comment type="caution">
    <text evidence="5">The sequence shown here is derived from an EMBL/GenBank/DDBJ whole genome shotgun (WGS) entry which is preliminary data.</text>
</comment>
<keyword evidence="2" id="KW-0560">Oxidoreductase</keyword>
<proteinExistence type="predicted"/>
<dbReference type="PANTHER" id="PTHR48106">
    <property type="entry name" value="QUINONE OXIDOREDUCTASE PIG3-RELATED"/>
    <property type="match status" value="1"/>
</dbReference>
<name>A0ABU7QBS2_9ACTN</name>
<dbReference type="RefSeq" id="WP_330815080.1">
    <property type="nucleotide sequence ID" value="NZ_JAZBJO010000043.1"/>
</dbReference>
<evidence type="ECO:0000259" key="4">
    <source>
        <dbReference type="SMART" id="SM00829"/>
    </source>
</evidence>
<dbReference type="InterPro" id="IPR011032">
    <property type="entry name" value="GroES-like_sf"/>
</dbReference>
<dbReference type="SUPFAM" id="SSF51735">
    <property type="entry name" value="NAD(P)-binding Rossmann-fold domains"/>
    <property type="match status" value="1"/>
</dbReference>
<dbReference type="Gene3D" id="3.90.180.10">
    <property type="entry name" value="Medium-chain alcohol dehydrogenases, catalytic domain"/>
    <property type="match status" value="1"/>
</dbReference>
<dbReference type="SMART" id="SM00829">
    <property type="entry name" value="PKS_ER"/>
    <property type="match status" value="1"/>
</dbReference>
<dbReference type="InterPro" id="IPR013149">
    <property type="entry name" value="ADH-like_C"/>
</dbReference>
<sequence>MLVDIKEGVEASMRTVEYTRQGEAAQVLTLREERHRPTPGSGEVLVRMLVRPIHPGDLIGVEGLPGQPEQQSQARTPGVEGMGVVESVGANVRAPRLGQRVAVFPAPGTWSDFVVVPADLAVPVPDGVSDETAALMLVNPLTLRMLYRAVEKALRGQAGPVLQTAAGSSVGRLVSAAAARHDLLINLVRSTSGAEKMRTLYPSQPVIATCDDDWRAQVRLHAGERGVQVVLDCVGGAMTQDLAELLADGGTLICYGHLGSGTTPLEALPLMARALTVRGVSILRWMSRTPMERAQDVAFAQDLAQSTPDLLEVAASYDLADFKAAVEHARRPGKSGTVLLTTPRTAGSGHGAGR</sequence>
<protein>
    <submittedName>
        <fullName evidence="5">Zinc-binding dehydrogenase</fullName>
    </submittedName>
</protein>
<dbReference type="EMBL" id="JAZBJO010000043">
    <property type="protein sequence ID" value="MEE4598059.1"/>
    <property type="molecule type" value="Genomic_DNA"/>
</dbReference>
<dbReference type="Pfam" id="PF08240">
    <property type="entry name" value="ADH_N"/>
    <property type="match status" value="1"/>
</dbReference>
<dbReference type="InterPro" id="IPR036291">
    <property type="entry name" value="NAD(P)-bd_dom_sf"/>
</dbReference>
<gene>
    <name evidence="5" type="ORF">V2J94_40455</name>
</gene>
<dbReference type="InterPro" id="IPR013154">
    <property type="entry name" value="ADH-like_N"/>
</dbReference>
<dbReference type="PANTHER" id="PTHR48106:SF2">
    <property type="entry name" value="ZN2+-BINDING DEHYDROGENASE"/>
    <property type="match status" value="1"/>
</dbReference>
<organism evidence="5 6">
    <name type="scientific">Streptomyces asiaticus subsp. ignotus</name>
    <dbReference type="NCBI Taxonomy" id="3098222"/>
    <lineage>
        <taxon>Bacteria</taxon>
        <taxon>Bacillati</taxon>
        <taxon>Actinomycetota</taxon>
        <taxon>Actinomycetes</taxon>
        <taxon>Kitasatosporales</taxon>
        <taxon>Streptomycetaceae</taxon>
        <taxon>Streptomyces</taxon>
        <taxon>Streptomyces violaceusniger group</taxon>
    </lineage>
</organism>
<dbReference type="InterPro" id="IPR020843">
    <property type="entry name" value="ER"/>
</dbReference>
<evidence type="ECO:0000313" key="5">
    <source>
        <dbReference type="EMBL" id="MEE4598059.1"/>
    </source>
</evidence>
<reference evidence="5 6" key="1">
    <citation type="submission" date="2023-11" db="EMBL/GenBank/DDBJ databases">
        <title>30 novel species of actinomycetes from the DSMZ collection.</title>
        <authorList>
            <person name="Nouioui I."/>
        </authorList>
    </citation>
    <scope>NUCLEOTIDE SEQUENCE [LARGE SCALE GENOMIC DNA]</scope>
    <source>
        <strain evidence="5 6">DSM 41524</strain>
    </source>
</reference>
<evidence type="ECO:0000256" key="2">
    <source>
        <dbReference type="ARBA" id="ARBA00023002"/>
    </source>
</evidence>
<accession>A0ABU7QBS2</accession>
<evidence type="ECO:0000256" key="1">
    <source>
        <dbReference type="ARBA" id="ARBA00022857"/>
    </source>
</evidence>
<dbReference type="Pfam" id="PF00107">
    <property type="entry name" value="ADH_zinc_N"/>
    <property type="match status" value="1"/>
</dbReference>
<dbReference type="Gene3D" id="3.40.50.720">
    <property type="entry name" value="NAD(P)-binding Rossmann-like Domain"/>
    <property type="match status" value="1"/>
</dbReference>
<feature type="region of interest" description="Disordered" evidence="3">
    <location>
        <begin position="335"/>
        <end position="354"/>
    </location>
</feature>
<evidence type="ECO:0000256" key="3">
    <source>
        <dbReference type="SAM" id="MobiDB-lite"/>
    </source>
</evidence>
<dbReference type="Proteomes" id="UP001354709">
    <property type="component" value="Unassembled WGS sequence"/>
</dbReference>
<feature type="domain" description="Enoyl reductase (ER)" evidence="4">
    <location>
        <begin position="24"/>
        <end position="340"/>
    </location>
</feature>
<keyword evidence="6" id="KW-1185">Reference proteome</keyword>
<keyword evidence="1" id="KW-0521">NADP</keyword>
<evidence type="ECO:0000313" key="6">
    <source>
        <dbReference type="Proteomes" id="UP001354709"/>
    </source>
</evidence>
<dbReference type="SUPFAM" id="SSF50129">
    <property type="entry name" value="GroES-like"/>
    <property type="match status" value="1"/>
</dbReference>